<dbReference type="EMBL" id="JAPDRQ010000417">
    <property type="protein sequence ID" value="KAJ9649904.1"/>
    <property type="molecule type" value="Genomic_DNA"/>
</dbReference>
<protein>
    <submittedName>
        <fullName evidence="1">Uncharacterized protein</fullName>
    </submittedName>
</protein>
<organism evidence="1 2">
    <name type="scientific">Neophaeococcomyces mojaviensis</name>
    <dbReference type="NCBI Taxonomy" id="3383035"/>
    <lineage>
        <taxon>Eukaryota</taxon>
        <taxon>Fungi</taxon>
        <taxon>Dikarya</taxon>
        <taxon>Ascomycota</taxon>
        <taxon>Pezizomycotina</taxon>
        <taxon>Eurotiomycetes</taxon>
        <taxon>Chaetothyriomycetidae</taxon>
        <taxon>Chaetothyriales</taxon>
        <taxon>Chaetothyriales incertae sedis</taxon>
        <taxon>Neophaeococcomyces</taxon>
    </lineage>
</organism>
<accession>A0ACC2ZQV8</accession>
<evidence type="ECO:0000313" key="2">
    <source>
        <dbReference type="Proteomes" id="UP001172386"/>
    </source>
</evidence>
<gene>
    <name evidence="1" type="ORF">H2198_010769</name>
</gene>
<proteinExistence type="predicted"/>
<name>A0ACC2ZQV8_9EURO</name>
<comment type="caution">
    <text evidence="1">The sequence shown here is derived from an EMBL/GenBank/DDBJ whole genome shotgun (WGS) entry which is preliminary data.</text>
</comment>
<sequence>MSAKSPARLPSAASPSSSPRLPSPPPLPELQLGPQSPSINAPTTEIRLENAAAQDEGAARRVRPGTSAAEMAKGPPFVPLHQLESPFQLQEYLKSSYCKVTREDSSNTVVPITKETAMKLATPPVQQDTGESVDRNLWLYELCRFLVHRTNRLIVSFFADSPPCSSQTCPEMRASEWQYLCAVHEPPKSCCAIDYCCHTLDWAANVLTSSKHFPSRLSLGGEGGNAYASMKQLTNIFRRVYRIYAHAWFQHREVFWSLEQEEGLYKFFKTVCDAYSLIPEDNYTVPPEAEGDREDLEETPISQHPRDMQILRNETPVNQLPTQPTPKDPETPPTLPPTGATTRRHRHTPSTGTQVTSIEEGPEEEEEDPANTTQRQISQQIPSDPLATSTDVTQPQLSSSPPKQSRSPRPEMSISMADTKPDFHVTENPTPTPERHNLDPFDESAVSTSTSATSPSSEGQTLDREISSSPPKSLAQPQSNTSDTNKEPPTPLSAINTNQPTLPSGSKTPEAGVSPTDEGEVLRSPGGGSIRTISGDFLSGILAHCDVSDDNEAHQTDSSKDPGSTSGSEDGSWSLVDHEKKDKEPETTKSEEGVVEEAVVESAEKEQEKAKESEDDEEMGEIKLENASDPTTDADAVKAEGTDVEKVEDESKKEDDSKGEPENKDESKDETPAGVV</sequence>
<evidence type="ECO:0000313" key="1">
    <source>
        <dbReference type="EMBL" id="KAJ9649904.1"/>
    </source>
</evidence>
<dbReference type="Proteomes" id="UP001172386">
    <property type="component" value="Unassembled WGS sequence"/>
</dbReference>
<keyword evidence="2" id="KW-1185">Reference proteome</keyword>
<reference evidence="1" key="1">
    <citation type="submission" date="2022-10" db="EMBL/GenBank/DDBJ databases">
        <title>Culturing micro-colonial fungi from biological soil crusts in the Mojave desert and describing Neophaeococcomyces mojavensis, and introducing the new genera and species Taxawa tesnikishii.</title>
        <authorList>
            <person name="Kurbessoian T."/>
            <person name="Stajich J.E."/>
        </authorList>
    </citation>
    <scope>NUCLEOTIDE SEQUENCE</scope>
    <source>
        <strain evidence="1">JES_112</strain>
    </source>
</reference>